<feature type="domain" description="Ice-binding protein C-terminal" evidence="2">
    <location>
        <begin position="334"/>
        <end position="358"/>
    </location>
</feature>
<evidence type="ECO:0000259" key="2">
    <source>
        <dbReference type="Pfam" id="PF07589"/>
    </source>
</evidence>
<comment type="caution">
    <text evidence="3">The sequence shown here is derived from an EMBL/GenBank/DDBJ whole genome shotgun (WGS) entry which is preliminary data.</text>
</comment>
<dbReference type="Pfam" id="PF07589">
    <property type="entry name" value="PEP-CTERM"/>
    <property type="match status" value="1"/>
</dbReference>
<feature type="chain" id="PRO_5015897159" description="Ice-binding protein C-terminal domain-containing protein" evidence="1">
    <location>
        <begin position="27"/>
        <end position="367"/>
    </location>
</feature>
<dbReference type="Proteomes" id="UP000249066">
    <property type="component" value="Unassembled WGS sequence"/>
</dbReference>
<protein>
    <recommendedName>
        <fullName evidence="2">Ice-binding protein C-terminal domain-containing protein</fullName>
    </recommendedName>
</protein>
<evidence type="ECO:0000313" key="3">
    <source>
        <dbReference type="EMBL" id="PZO89641.1"/>
    </source>
</evidence>
<organism evidence="3 4">
    <name type="scientific">Sphingomonas sanxanigenens</name>
    <dbReference type="NCBI Taxonomy" id="397260"/>
    <lineage>
        <taxon>Bacteria</taxon>
        <taxon>Pseudomonadati</taxon>
        <taxon>Pseudomonadota</taxon>
        <taxon>Alphaproteobacteria</taxon>
        <taxon>Sphingomonadales</taxon>
        <taxon>Sphingomonadaceae</taxon>
        <taxon>Sphingomonas</taxon>
    </lineage>
</organism>
<proteinExistence type="predicted"/>
<dbReference type="NCBIfam" id="NF035944">
    <property type="entry name" value="PEPxxWA-CTERM"/>
    <property type="match status" value="1"/>
</dbReference>
<gene>
    <name evidence="3" type="ORF">DI623_09530</name>
</gene>
<dbReference type="NCBIfam" id="TIGR02595">
    <property type="entry name" value="PEP_CTERM"/>
    <property type="match status" value="1"/>
</dbReference>
<reference evidence="3 4" key="1">
    <citation type="submission" date="2017-08" db="EMBL/GenBank/DDBJ databases">
        <title>Infants hospitalized years apart are colonized by the same room-sourced microbial strains.</title>
        <authorList>
            <person name="Brooks B."/>
            <person name="Olm M.R."/>
            <person name="Firek B.A."/>
            <person name="Baker R."/>
            <person name="Thomas B.C."/>
            <person name="Morowitz M.J."/>
            <person name="Banfield J.F."/>
        </authorList>
    </citation>
    <scope>NUCLEOTIDE SEQUENCE [LARGE SCALE GENOMIC DNA]</scope>
    <source>
        <strain evidence="3">S2_018_000_R2_101</strain>
    </source>
</reference>
<evidence type="ECO:0000256" key="1">
    <source>
        <dbReference type="SAM" id="SignalP"/>
    </source>
</evidence>
<sequence>MGRYIAFAAITTAGLAALSLEAPAEAQTAPAAYNSCSYSANGANAQTYPHSCAATSVSGTPVGNWGQISGASAAIVNGRVDESVTNVGGPPPTANYTGWADNGWTNTASATSNSLSYAYANANLSTGSVHAYATNPDANWGQSFATSQISDVVTFNNSSGGALTLSIGYTFDGVFSGVVANQGGAYASIYMALTTPDHTLKFAGSGNNLVGGTNGYASGAQALIDAGGGTYGAAGTVGLSTFMNAADYSFTGDYDAVTGFTSGAFSTDIIIPVGVSQLGFSLFLDLGCRQRQITCDFGNSGLFRFAALPDGLSFTSASGTLFSAFATPPGDPNAVPEPATWAMLIFGFALIGGAARRKKSRGAYVVA</sequence>
<keyword evidence="1" id="KW-0732">Signal</keyword>
<name>A0A2W5C3C7_9SPHN</name>
<feature type="signal peptide" evidence="1">
    <location>
        <begin position="1"/>
        <end position="26"/>
    </location>
</feature>
<dbReference type="EMBL" id="QFNN01000051">
    <property type="protein sequence ID" value="PZO89641.1"/>
    <property type="molecule type" value="Genomic_DNA"/>
</dbReference>
<dbReference type="InterPro" id="IPR013424">
    <property type="entry name" value="Ice-binding_C"/>
</dbReference>
<accession>A0A2W5C3C7</accession>
<evidence type="ECO:0000313" key="4">
    <source>
        <dbReference type="Proteomes" id="UP000249066"/>
    </source>
</evidence>
<dbReference type="AlphaFoldDB" id="A0A2W5C3C7"/>